<feature type="chain" id="PRO_5038635781" description="Asl1-like glycosyl hydrolase catalytic domain-containing protein" evidence="1">
    <location>
        <begin position="27"/>
        <end position="316"/>
    </location>
</feature>
<reference evidence="2" key="1">
    <citation type="submission" date="2020-02" db="EMBL/GenBank/DDBJ databases">
        <authorList>
            <person name="Meier V. D."/>
        </authorList>
    </citation>
    <scope>NUCLEOTIDE SEQUENCE</scope>
    <source>
        <strain evidence="2">AVDCRST_MAG53</strain>
    </source>
</reference>
<dbReference type="AlphaFoldDB" id="A0A6J4S4V1"/>
<evidence type="ECO:0000256" key="1">
    <source>
        <dbReference type="SAM" id="SignalP"/>
    </source>
</evidence>
<name>A0A6J4S4V1_9ACTN</name>
<sequence>MTHRLRRSVALLVLGLVALSGLGGTAAARTNVAVGLGDQNDSMFSAPAYKALKLKKTRYFIGWNAASKPDQLARTDAFVRAARSARVKVFMHISDPDFRRNKGRLPSVKQYKSSVGKLVRRYKRLGVKEWGVWNEANHDSQSTFKNPKRAAQYFVAMRSICRRCTIVALDVLDQPGATGYIRRWYAAVPRSQRRFAKIVGIHNYSDTNRKRSTGTARIIKEVKRRDRTRTAFWLTETGGVVAFGGSFPCNEKRAANRISYMFKLAKKFRRDVKRLYSYNWQGTDCTSRFDAGLVRLDGTTRPAYDVFKKALRSFAR</sequence>
<keyword evidence="1" id="KW-0732">Signal</keyword>
<evidence type="ECO:0000313" key="2">
    <source>
        <dbReference type="EMBL" id="CAA9488938.1"/>
    </source>
</evidence>
<protein>
    <recommendedName>
        <fullName evidence="3">Asl1-like glycosyl hydrolase catalytic domain-containing protein</fullName>
    </recommendedName>
</protein>
<gene>
    <name evidence="2" type="ORF">AVDCRST_MAG53-1170</name>
</gene>
<dbReference type="GO" id="GO:0004553">
    <property type="term" value="F:hydrolase activity, hydrolyzing O-glycosyl compounds"/>
    <property type="evidence" value="ECO:0007669"/>
    <property type="project" value="TreeGrafter"/>
</dbReference>
<proteinExistence type="predicted"/>
<dbReference type="Gene3D" id="3.20.20.80">
    <property type="entry name" value="Glycosidases"/>
    <property type="match status" value="1"/>
</dbReference>
<dbReference type="InterPro" id="IPR017853">
    <property type="entry name" value="GH"/>
</dbReference>
<evidence type="ECO:0008006" key="3">
    <source>
        <dbReference type="Google" id="ProtNLM"/>
    </source>
</evidence>
<dbReference type="EMBL" id="CADCVR010000039">
    <property type="protein sequence ID" value="CAA9488938.1"/>
    <property type="molecule type" value="Genomic_DNA"/>
</dbReference>
<dbReference type="PANTHER" id="PTHR12631:SF10">
    <property type="entry name" value="BETA-XYLOSIDASE-LIKE PROTEIN-RELATED"/>
    <property type="match status" value="1"/>
</dbReference>
<dbReference type="PANTHER" id="PTHR12631">
    <property type="entry name" value="ALPHA-L-IDURONIDASE"/>
    <property type="match status" value="1"/>
</dbReference>
<accession>A0A6J4S4V1</accession>
<dbReference type="SUPFAM" id="SSF51445">
    <property type="entry name" value="(Trans)glycosidases"/>
    <property type="match status" value="1"/>
</dbReference>
<feature type="signal peptide" evidence="1">
    <location>
        <begin position="1"/>
        <end position="26"/>
    </location>
</feature>
<organism evidence="2">
    <name type="scientific">uncultured Solirubrobacteraceae bacterium</name>
    <dbReference type="NCBI Taxonomy" id="1162706"/>
    <lineage>
        <taxon>Bacteria</taxon>
        <taxon>Bacillati</taxon>
        <taxon>Actinomycetota</taxon>
        <taxon>Thermoleophilia</taxon>
        <taxon>Solirubrobacterales</taxon>
        <taxon>Solirubrobacteraceae</taxon>
        <taxon>environmental samples</taxon>
    </lineage>
</organism>
<dbReference type="InterPro" id="IPR051923">
    <property type="entry name" value="Glycosyl_Hydrolase_39"/>
</dbReference>